<dbReference type="Gene3D" id="1.20.1600.10">
    <property type="entry name" value="Outer membrane efflux proteins (OEP)"/>
    <property type="match status" value="1"/>
</dbReference>
<dbReference type="InterPro" id="IPR003423">
    <property type="entry name" value="OMP_efflux"/>
</dbReference>
<comment type="subcellular location">
    <subcellularLocation>
        <location evidence="1">Cell outer membrane</location>
    </subcellularLocation>
</comment>
<dbReference type="GO" id="GO:0009279">
    <property type="term" value="C:cell outer membrane"/>
    <property type="evidence" value="ECO:0007669"/>
    <property type="project" value="UniProtKB-SubCell"/>
</dbReference>
<dbReference type="NCBIfam" id="TIGR01844">
    <property type="entry name" value="type_I_sec_TolC"/>
    <property type="match status" value="1"/>
</dbReference>
<evidence type="ECO:0000313" key="9">
    <source>
        <dbReference type="EMBL" id="TDU22466.1"/>
    </source>
</evidence>
<dbReference type="Pfam" id="PF02321">
    <property type="entry name" value="OEP"/>
    <property type="match status" value="2"/>
</dbReference>
<dbReference type="PANTHER" id="PTHR30026:SF20">
    <property type="entry name" value="OUTER MEMBRANE PROTEIN TOLC"/>
    <property type="match status" value="1"/>
</dbReference>
<organism evidence="9 10">
    <name type="scientific">Panacagrimonas perspica</name>
    <dbReference type="NCBI Taxonomy" id="381431"/>
    <lineage>
        <taxon>Bacteria</taxon>
        <taxon>Pseudomonadati</taxon>
        <taxon>Pseudomonadota</taxon>
        <taxon>Gammaproteobacteria</taxon>
        <taxon>Nevskiales</taxon>
        <taxon>Nevskiaceae</taxon>
        <taxon>Panacagrimonas</taxon>
    </lineage>
</organism>
<keyword evidence="5" id="KW-0812">Transmembrane</keyword>
<evidence type="ECO:0000256" key="7">
    <source>
        <dbReference type="ARBA" id="ARBA00023237"/>
    </source>
</evidence>
<dbReference type="Proteomes" id="UP000295341">
    <property type="component" value="Unassembled WGS sequence"/>
</dbReference>
<name>A0A4V3F3R3_9GAMM</name>
<accession>A0A4V3F3R3</accession>
<gene>
    <name evidence="9" type="ORF">DFR24_4900</name>
</gene>
<dbReference type="SUPFAM" id="SSF56954">
    <property type="entry name" value="Outer membrane efflux proteins (OEP)"/>
    <property type="match status" value="1"/>
</dbReference>
<dbReference type="GO" id="GO:0015288">
    <property type="term" value="F:porin activity"/>
    <property type="evidence" value="ECO:0007669"/>
    <property type="project" value="TreeGrafter"/>
</dbReference>
<feature type="signal peptide" evidence="8">
    <location>
        <begin position="1"/>
        <end position="24"/>
    </location>
</feature>
<keyword evidence="7" id="KW-0998">Cell outer membrane</keyword>
<protein>
    <submittedName>
        <fullName evidence="9">Outer membrane protein</fullName>
    </submittedName>
</protein>
<comment type="similarity">
    <text evidence="2">Belongs to the outer membrane factor (OMF) (TC 1.B.17) family.</text>
</comment>
<sequence length="440" mass="48358">MKLKAHNPAVLALMLGLCTGQATAITPGEALLMASERDPALASARAAYQAEAEAGEQERSQLRPTLGLIGDGYYNSSDSQFAFGSAKDQYRSWSAYLQARQPLLRMDWSARGDRADTHDALAREGLADRERTFVSRVSQRYIETLLAEDEIDQAESEASAVRESLSDTRKRYDVELVPGTDLKEAQARDDLAQAELVSARASVEQARDALQEVTGYDRARLPRLREALDFPALDPVDIDGWLRIAAENSTATRDAKLRLQLAQTELKSRQADAWPTVDVVAQAGRMDSLDYSLGQRQDDAKIGVELNLPIYAGGYNRSRVREAEGRVKEAEFELQRASLETERQVRSLFRAVETARARAAAYNRALDSAVLAQAAAAAGYDAGTRTITDVLDAKSRVVQARRTRNASRYDLLTQSLLLYAAAGNLTIASVAKTDALFEPR</sequence>
<keyword evidence="3" id="KW-0813">Transport</keyword>
<dbReference type="RefSeq" id="WP_162851409.1">
    <property type="nucleotide sequence ID" value="NZ_MWIN01000025.1"/>
</dbReference>
<evidence type="ECO:0000256" key="8">
    <source>
        <dbReference type="SAM" id="SignalP"/>
    </source>
</evidence>
<dbReference type="AlphaFoldDB" id="A0A4V3F3R3"/>
<feature type="chain" id="PRO_5020264024" evidence="8">
    <location>
        <begin position="25"/>
        <end position="440"/>
    </location>
</feature>
<evidence type="ECO:0000256" key="6">
    <source>
        <dbReference type="ARBA" id="ARBA00023136"/>
    </source>
</evidence>
<dbReference type="EMBL" id="SOBT01000014">
    <property type="protein sequence ID" value="TDU22466.1"/>
    <property type="molecule type" value="Genomic_DNA"/>
</dbReference>
<keyword evidence="4" id="KW-1134">Transmembrane beta strand</keyword>
<dbReference type="InterPro" id="IPR010130">
    <property type="entry name" value="T1SS_OMP_TolC"/>
</dbReference>
<comment type="caution">
    <text evidence="9">The sequence shown here is derived from an EMBL/GenBank/DDBJ whole genome shotgun (WGS) entry which is preliminary data.</text>
</comment>
<dbReference type="GO" id="GO:1990281">
    <property type="term" value="C:efflux pump complex"/>
    <property type="evidence" value="ECO:0007669"/>
    <property type="project" value="TreeGrafter"/>
</dbReference>
<evidence type="ECO:0000256" key="3">
    <source>
        <dbReference type="ARBA" id="ARBA00022448"/>
    </source>
</evidence>
<dbReference type="GO" id="GO:0015562">
    <property type="term" value="F:efflux transmembrane transporter activity"/>
    <property type="evidence" value="ECO:0007669"/>
    <property type="project" value="InterPro"/>
</dbReference>
<dbReference type="PANTHER" id="PTHR30026">
    <property type="entry name" value="OUTER MEMBRANE PROTEIN TOLC"/>
    <property type="match status" value="1"/>
</dbReference>
<reference evidence="9 10" key="1">
    <citation type="submission" date="2019-03" db="EMBL/GenBank/DDBJ databases">
        <title>Genomic Encyclopedia of Type Strains, Phase IV (KMG-IV): sequencing the most valuable type-strain genomes for metagenomic binning, comparative biology and taxonomic classification.</title>
        <authorList>
            <person name="Goeker M."/>
        </authorList>
    </citation>
    <scope>NUCLEOTIDE SEQUENCE [LARGE SCALE GENOMIC DNA]</scope>
    <source>
        <strain evidence="9 10">DSM 26377</strain>
    </source>
</reference>
<evidence type="ECO:0000256" key="5">
    <source>
        <dbReference type="ARBA" id="ARBA00022692"/>
    </source>
</evidence>
<evidence type="ECO:0000256" key="1">
    <source>
        <dbReference type="ARBA" id="ARBA00004442"/>
    </source>
</evidence>
<keyword evidence="10" id="KW-1185">Reference proteome</keyword>
<evidence type="ECO:0000256" key="4">
    <source>
        <dbReference type="ARBA" id="ARBA00022452"/>
    </source>
</evidence>
<proteinExistence type="inferred from homology"/>
<evidence type="ECO:0000256" key="2">
    <source>
        <dbReference type="ARBA" id="ARBA00007613"/>
    </source>
</evidence>
<evidence type="ECO:0000313" key="10">
    <source>
        <dbReference type="Proteomes" id="UP000295341"/>
    </source>
</evidence>
<dbReference type="InterPro" id="IPR051906">
    <property type="entry name" value="TolC-like"/>
</dbReference>
<keyword evidence="6" id="KW-0472">Membrane</keyword>
<keyword evidence="8" id="KW-0732">Signal</keyword>